<dbReference type="PANTHER" id="PTHR43033:SF1">
    <property type="entry name" value="TRNA(ILE)-LYSIDINE SYNTHASE-RELATED"/>
    <property type="match status" value="1"/>
</dbReference>
<evidence type="ECO:0000313" key="8">
    <source>
        <dbReference type="EMBL" id="SVB07248.1"/>
    </source>
</evidence>
<comment type="catalytic activity">
    <reaction evidence="6">
        <text>cytidine(34) in tRNA(Ile2) + L-lysine + ATP = lysidine(34) in tRNA(Ile2) + AMP + diphosphate + H(+)</text>
        <dbReference type="Rhea" id="RHEA:43744"/>
        <dbReference type="Rhea" id="RHEA-COMP:10625"/>
        <dbReference type="Rhea" id="RHEA-COMP:10670"/>
        <dbReference type="ChEBI" id="CHEBI:15378"/>
        <dbReference type="ChEBI" id="CHEBI:30616"/>
        <dbReference type="ChEBI" id="CHEBI:32551"/>
        <dbReference type="ChEBI" id="CHEBI:33019"/>
        <dbReference type="ChEBI" id="CHEBI:82748"/>
        <dbReference type="ChEBI" id="CHEBI:83665"/>
        <dbReference type="ChEBI" id="CHEBI:456215"/>
        <dbReference type="EC" id="6.3.4.19"/>
    </reaction>
</comment>
<dbReference type="InterPro" id="IPR011063">
    <property type="entry name" value="TilS/TtcA_N"/>
</dbReference>
<dbReference type="AlphaFoldDB" id="A0A382B0K3"/>
<keyword evidence="3" id="KW-0819">tRNA processing</keyword>
<name>A0A382B0K3_9ZZZZ</name>
<evidence type="ECO:0000256" key="6">
    <source>
        <dbReference type="ARBA" id="ARBA00048539"/>
    </source>
</evidence>
<dbReference type="InterPro" id="IPR012795">
    <property type="entry name" value="tRNA_Ile_lys_synt_N"/>
</dbReference>
<evidence type="ECO:0000256" key="5">
    <source>
        <dbReference type="ARBA" id="ARBA00022840"/>
    </source>
</evidence>
<dbReference type="Pfam" id="PF01171">
    <property type="entry name" value="ATP_bind_3"/>
    <property type="match status" value="1"/>
</dbReference>
<protein>
    <recommendedName>
        <fullName evidence="1">tRNA(Ile)-lysidine synthetase</fullName>
        <ecNumber evidence="1">6.3.4.19</ecNumber>
    </recommendedName>
</protein>
<dbReference type="InterPro" id="IPR012094">
    <property type="entry name" value="tRNA_Ile_lys_synt"/>
</dbReference>
<keyword evidence="2" id="KW-0436">Ligase</keyword>
<dbReference type="InterPro" id="IPR014729">
    <property type="entry name" value="Rossmann-like_a/b/a_fold"/>
</dbReference>
<evidence type="ECO:0000256" key="1">
    <source>
        <dbReference type="ARBA" id="ARBA00013267"/>
    </source>
</evidence>
<proteinExistence type="predicted"/>
<dbReference type="GO" id="GO:0005524">
    <property type="term" value="F:ATP binding"/>
    <property type="evidence" value="ECO:0007669"/>
    <property type="project" value="UniProtKB-KW"/>
</dbReference>
<dbReference type="GO" id="GO:0008033">
    <property type="term" value="P:tRNA processing"/>
    <property type="evidence" value="ECO:0007669"/>
    <property type="project" value="UniProtKB-KW"/>
</dbReference>
<dbReference type="SUPFAM" id="SSF52402">
    <property type="entry name" value="Adenine nucleotide alpha hydrolases-like"/>
    <property type="match status" value="1"/>
</dbReference>
<reference evidence="8" key="1">
    <citation type="submission" date="2018-05" db="EMBL/GenBank/DDBJ databases">
        <authorList>
            <person name="Lanie J.A."/>
            <person name="Ng W.-L."/>
            <person name="Kazmierczak K.M."/>
            <person name="Andrzejewski T.M."/>
            <person name="Davidsen T.M."/>
            <person name="Wayne K.J."/>
            <person name="Tettelin H."/>
            <person name="Glass J.I."/>
            <person name="Rusch D."/>
            <person name="Podicherti R."/>
            <person name="Tsui H.-C.T."/>
            <person name="Winkler M.E."/>
        </authorList>
    </citation>
    <scope>NUCLEOTIDE SEQUENCE</scope>
</reference>
<organism evidence="8">
    <name type="scientific">marine metagenome</name>
    <dbReference type="NCBI Taxonomy" id="408172"/>
    <lineage>
        <taxon>unclassified sequences</taxon>
        <taxon>metagenomes</taxon>
        <taxon>ecological metagenomes</taxon>
    </lineage>
</organism>
<dbReference type="GO" id="GO:0032267">
    <property type="term" value="F:tRNA(Ile)-lysidine synthase activity"/>
    <property type="evidence" value="ECO:0007669"/>
    <property type="project" value="UniProtKB-EC"/>
</dbReference>
<evidence type="ECO:0000256" key="3">
    <source>
        <dbReference type="ARBA" id="ARBA00022694"/>
    </source>
</evidence>
<dbReference type="Gene3D" id="3.40.50.620">
    <property type="entry name" value="HUPs"/>
    <property type="match status" value="1"/>
</dbReference>
<dbReference type="EC" id="6.3.4.19" evidence="1"/>
<evidence type="ECO:0000256" key="2">
    <source>
        <dbReference type="ARBA" id="ARBA00022598"/>
    </source>
</evidence>
<keyword evidence="4" id="KW-0547">Nucleotide-binding</keyword>
<dbReference type="CDD" id="cd01992">
    <property type="entry name" value="TilS_N"/>
    <property type="match status" value="1"/>
</dbReference>
<evidence type="ECO:0000259" key="7">
    <source>
        <dbReference type="Pfam" id="PF01171"/>
    </source>
</evidence>
<evidence type="ECO:0000256" key="4">
    <source>
        <dbReference type="ARBA" id="ARBA00022741"/>
    </source>
</evidence>
<accession>A0A382B0K3</accession>
<feature type="non-terminal residue" evidence="8">
    <location>
        <position position="110"/>
    </location>
</feature>
<gene>
    <name evidence="8" type="ORF">METZ01_LOCUS160102</name>
</gene>
<keyword evidence="5" id="KW-0067">ATP-binding</keyword>
<dbReference type="EMBL" id="UINC01027649">
    <property type="protein sequence ID" value="SVB07248.1"/>
    <property type="molecule type" value="Genomic_DNA"/>
</dbReference>
<dbReference type="PANTHER" id="PTHR43033">
    <property type="entry name" value="TRNA(ILE)-LYSIDINE SYNTHASE-RELATED"/>
    <property type="match status" value="1"/>
</dbReference>
<sequence>MINQLDVKFYIVDHKLRKNSSSEAKLVSLTLKKFDINCKILTWHGNKPLTNIQALARDKRYSLLTNQCKKNKVNYLLLGHHIDDLYENFLIRLLRGSGLKGLTSFGKTSE</sequence>
<feature type="domain" description="tRNA(Ile)-lysidine/2-thiocytidine synthase N-terminal" evidence="7">
    <location>
        <begin position="6"/>
        <end position="108"/>
    </location>
</feature>